<sequence length="105" mass="12557">MGKKNEFFFTLLIWIFYYSYELTISGKQLNKNINLNNTSDSRVNKLLCVETEGVDSQHTDFYLKNRFQDYFRDPFNPLKFEDNFENSCDSLASIDYLEDVHEEIK</sequence>
<dbReference type="Proteomes" id="UP000078597">
    <property type="component" value="Unassembled WGS sequence"/>
</dbReference>
<organism evidence="2 3">
    <name type="scientific">Plasmodium malariae</name>
    <dbReference type="NCBI Taxonomy" id="5858"/>
    <lineage>
        <taxon>Eukaryota</taxon>
        <taxon>Sar</taxon>
        <taxon>Alveolata</taxon>
        <taxon>Apicomplexa</taxon>
        <taxon>Aconoidasida</taxon>
        <taxon>Haemosporida</taxon>
        <taxon>Plasmodiidae</taxon>
        <taxon>Plasmodium</taxon>
        <taxon>Plasmodium (Plasmodium)</taxon>
    </lineage>
</organism>
<keyword evidence="1" id="KW-0812">Transmembrane</keyword>
<dbReference type="AlphaFoldDB" id="A0A1A8X2G1"/>
<feature type="transmembrane region" description="Helical" evidence="1">
    <location>
        <begin position="6"/>
        <end position="24"/>
    </location>
</feature>
<dbReference type="EMBL" id="FLQW01005285">
    <property type="protein sequence ID" value="SBS98786.1"/>
    <property type="molecule type" value="Genomic_DNA"/>
</dbReference>
<evidence type="ECO:0000256" key="1">
    <source>
        <dbReference type="SAM" id="Phobius"/>
    </source>
</evidence>
<keyword evidence="1" id="KW-0472">Membrane</keyword>
<accession>A0A1A8X2G1</accession>
<evidence type="ECO:0000313" key="3">
    <source>
        <dbReference type="Proteomes" id="UP000078597"/>
    </source>
</evidence>
<gene>
    <name evidence="2" type="ORF">PMALA_065050</name>
</gene>
<proteinExistence type="predicted"/>
<name>A0A1A8X2G1_PLAMA</name>
<reference evidence="3" key="1">
    <citation type="submission" date="2016-05" db="EMBL/GenBank/DDBJ databases">
        <authorList>
            <person name="Naeem Raeece"/>
        </authorList>
    </citation>
    <scope>NUCLEOTIDE SEQUENCE [LARGE SCALE GENOMIC DNA]</scope>
</reference>
<protein>
    <submittedName>
        <fullName evidence="2">Uncharacterized protein</fullName>
    </submittedName>
</protein>
<evidence type="ECO:0000313" key="2">
    <source>
        <dbReference type="EMBL" id="SBS98786.1"/>
    </source>
</evidence>
<keyword evidence="1" id="KW-1133">Transmembrane helix</keyword>